<accession>A0ABZ1CI96</accession>
<evidence type="ECO:0000256" key="1">
    <source>
        <dbReference type="SAM" id="Phobius"/>
    </source>
</evidence>
<keyword evidence="1" id="KW-1133">Transmembrane helix</keyword>
<dbReference type="Pfam" id="PF11391">
    <property type="entry name" value="DUF2798"/>
    <property type="match status" value="1"/>
</dbReference>
<dbReference type="RefSeq" id="WP_324779478.1">
    <property type="nucleotide sequence ID" value="NZ_CP141769.1"/>
</dbReference>
<reference evidence="2 3" key="1">
    <citation type="submission" date="2023-12" db="EMBL/GenBank/DDBJ databases">
        <title>Thiobacillus sedimentum sp. nov., a chemolithoautotrophic sulfur-oxidizing bacterium isolated from freshwater sediment.</title>
        <authorList>
            <person name="Luo J."/>
            <person name="Dai C."/>
        </authorList>
    </citation>
    <scope>NUCLEOTIDE SEQUENCE [LARGE SCALE GENOMIC DNA]</scope>
    <source>
        <strain evidence="2 3">SCUT-2</strain>
    </source>
</reference>
<organism evidence="2 3">
    <name type="scientific">Thiobacillus sedimenti</name>
    <dbReference type="NCBI Taxonomy" id="3110231"/>
    <lineage>
        <taxon>Bacteria</taxon>
        <taxon>Pseudomonadati</taxon>
        <taxon>Pseudomonadota</taxon>
        <taxon>Betaproteobacteria</taxon>
        <taxon>Nitrosomonadales</taxon>
        <taxon>Thiobacillaceae</taxon>
        <taxon>Thiobacillus</taxon>
    </lineage>
</organism>
<feature type="transmembrane region" description="Helical" evidence="1">
    <location>
        <begin position="51"/>
        <end position="71"/>
    </location>
</feature>
<evidence type="ECO:0000313" key="2">
    <source>
        <dbReference type="EMBL" id="WRS38946.1"/>
    </source>
</evidence>
<dbReference type="Proteomes" id="UP001334732">
    <property type="component" value="Chromosome"/>
</dbReference>
<keyword evidence="3" id="KW-1185">Reference proteome</keyword>
<keyword evidence="1" id="KW-0472">Membrane</keyword>
<dbReference type="InterPro" id="IPR021529">
    <property type="entry name" value="DUF2798"/>
</dbReference>
<evidence type="ECO:0000313" key="3">
    <source>
        <dbReference type="Proteomes" id="UP001334732"/>
    </source>
</evidence>
<name>A0ABZ1CI96_9PROT</name>
<protein>
    <submittedName>
        <fullName evidence="2">DUF2798 domain-containing protein</fullName>
    </submittedName>
</protein>
<dbReference type="EMBL" id="CP141769">
    <property type="protein sequence ID" value="WRS38946.1"/>
    <property type="molecule type" value="Genomic_DNA"/>
</dbReference>
<keyword evidence="1" id="KW-0812">Transmembrane</keyword>
<proteinExistence type="predicted"/>
<sequence length="83" mass="9114">MHRRRVMKLPARFAHPLFSLLLSGLMSLLVSGVATWQTIGLIAGFAGKWLSAWLGSWAVAFPSVMVMAPLVRRVVASCVHPRT</sequence>
<gene>
    <name evidence="2" type="ORF">VA613_13185</name>
</gene>